<dbReference type="GO" id="GO:0008270">
    <property type="term" value="F:zinc ion binding"/>
    <property type="evidence" value="ECO:0007669"/>
    <property type="project" value="InterPro"/>
</dbReference>
<dbReference type="EMBL" id="NCKV01000286">
    <property type="protein sequence ID" value="RWS31048.1"/>
    <property type="molecule type" value="Genomic_DNA"/>
</dbReference>
<feature type="domain" description="Peptidase M14" evidence="15">
    <location>
        <begin position="50"/>
        <end position="346"/>
    </location>
</feature>
<keyword evidence="5 16" id="KW-0121">Carboxypeptidase</keyword>
<reference evidence="16 17" key="1">
    <citation type="journal article" date="2018" name="Gigascience">
        <title>Genomes of trombidid mites reveal novel predicted allergens and laterally-transferred genes associated with secondary metabolism.</title>
        <authorList>
            <person name="Dong X."/>
            <person name="Chaisiri K."/>
            <person name="Xia D."/>
            <person name="Armstrong S.D."/>
            <person name="Fang Y."/>
            <person name="Donnelly M.J."/>
            <person name="Kadowaki T."/>
            <person name="McGarry J.W."/>
            <person name="Darby A.C."/>
            <person name="Makepeace B.L."/>
        </authorList>
    </citation>
    <scope>NUCLEOTIDE SEQUENCE [LARGE SCALE GENOMIC DNA]</scope>
    <source>
        <strain evidence="16">UoL-UT</strain>
    </source>
</reference>
<keyword evidence="8" id="KW-0378">Hydrolase</keyword>
<feature type="chain" id="PRO_5019320622" evidence="14">
    <location>
        <begin position="22"/>
        <end position="349"/>
    </location>
</feature>
<evidence type="ECO:0000256" key="2">
    <source>
        <dbReference type="ARBA" id="ARBA00004613"/>
    </source>
</evidence>
<keyword evidence="4" id="KW-0964">Secreted</keyword>
<dbReference type="AlphaFoldDB" id="A0A443SU48"/>
<comment type="caution">
    <text evidence="16">The sequence shown here is derived from an EMBL/GenBank/DDBJ whole genome shotgun (WGS) entry which is preliminary data.</text>
</comment>
<protein>
    <submittedName>
        <fullName evidence="16">Carboxypeptidase B-like protein</fullName>
    </submittedName>
</protein>
<name>A0A443SU48_9ACAR</name>
<proteinExistence type="inferred from homology"/>
<keyword evidence="10" id="KW-0482">Metalloprotease</keyword>
<gene>
    <name evidence="16" type="ORF">B4U80_09901</name>
</gene>
<dbReference type="CDD" id="cd03860">
    <property type="entry name" value="M14_CP_A-B_like"/>
    <property type="match status" value="1"/>
</dbReference>
<dbReference type="Pfam" id="PF00246">
    <property type="entry name" value="Peptidase_M14"/>
    <property type="match status" value="1"/>
</dbReference>
<sequence>MKSLSLLFLIVLISHLQSVYSASLRKNVSEKAGRLKEQLRSLKIEKPFEHFRTFEEIERDLKKWAKTHPELITLGVIGQTYHKRNIYSFSIADNDCGENKPAVLIECGMHAREWVSPAICFHMINELLDYNSKFSNLLASFDFHMIPMLNPDGYVYTWTNDRLWRKNRSPQAKGCVGVDLNRNFDIDFCVAGSETDPCSHIFCGPKAFSELESQAFRDYATQLKQENNLKHSFHIHSYGQMITYPYGYKAEATVPNAEKLEQAVYKAAMIIKNLTGTEYTYGQSGKFIYEASGGGDDWAMMYLGLESTYCIENQDTGDYGFMLSNRKIKSAASECTEIMTVLLQHFIED</sequence>
<keyword evidence="7" id="KW-0479">Metal-binding</keyword>
<dbReference type="PROSITE" id="PS52035">
    <property type="entry name" value="PEPTIDASE_M14"/>
    <property type="match status" value="1"/>
</dbReference>
<evidence type="ECO:0000313" key="16">
    <source>
        <dbReference type="EMBL" id="RWS31048.1"/>
    </source>
</evidence>
<evidence type="ECO:0000256" key="14">
    <source>
        <dbReference type="SAM" id="SignalP"/>
    </source>
</evidence>
<keyword evidence="17" id="KW-1185">Reference proteome</keyword>
<evidence type="ECO:0000256" key="1">
    <source>
        <dbReference type="ARBA" id="ARBA00001947"/>
    </source>
</evidence>
<dbReference type="Proteomes" id="UP000288716">
    <property type="component" value="Unassembled WGS sequence"/>
</dbReference>
<feature type="signal peptide" evidence="14">
    <location>
        <begin position="1"/>
        <end position="21"/>
    </location>
</feature>
<keyword evidence="6" id="KW-0645">Protease</keyword>
<dbReference type="SUPFAM" id="SSF53187">
    <property type="entry name" value="Zn-dependent exopeptidases"/>
    <property type="match status" value="1"/>
</dbReference>
<evidence type="ECO:0000256" key="3">
    <source>
        <dbReference type="ARBA" id="ARBA00005988"/>
    </source>
</evidence>
<organism evidence="16 17">
    <name type="scientific">Leptotrombidium deliense</name>
    <dbReference type="NCBI Taxonomy" id="299467"/>
    <lineage>
        <taxon>Eukaryota</taxon>
        <taxon>Metazoa</taxon>
        <taxon>Ecdysozoa</taxon>
        <taxon>Arthropoda</taxon>
        <taxon>Chelicerata</taxon>
        <taxon>Arachnida</taxon>
        <taxon>Acari</taxon>
        <taxon>Acariformes</taxon>
        <taxon>Trombidiformes</taxon>
        <taxon>Prostigmata</taxon>
        <taxon>Anystina</taxon>
        <taxon>Parasitengona</taxon>
        <taxon>Trombiculoidea</taxon>
        <taxon>Trombiculidae</taxon>
        <taxon>Leptotrombidium</taxon>
    </lineage>
</organism>
<evidence type="ECO:0000256" key="13">
    <source>
        <dbReference type="PROSITE-ProRule" id="PRU01379"/>
    </source>
</evidence>
<evidence type="ECO:0000256" key="5">
    <source>
        <dbReference type="ARBA" id="ARBA00022645"/>
    </source>
</evidence>
<dbReference type="FunFam" id="3.40.630.10:FF:000040">
    <property type="entry name" value="zinc carboxypeptidase"/>
    <property type="match status" value="1"/>
</dbReference>
<evidence type="ECO:0000256" key="10">
    <source>
        <dbReference type="ARBA" id="ARBA00023049"/>
    </source>
</evidence>
<comment type="similarity">
    <text evidence="3 13">Belongs to the peptidase M14 family.</text>
</comment>
<evidence type="ECO:0000259" key="15">
    <source>
        <dbReference type="PROSITE" id="PS52035"/>
    </source>
</evidence>
<comment type="subcellular location">
    <subcellularLocation>
        <location evidence="2">Secreted</location>
    </subcellularLocation>
</comment>
<dbReference type="GO" id="GO:0004181">
    <property type="term" value="F:metallocarboxypeptidase activity"/>
    <property type="evidence" value="ECO:0007669"/>
    <property type="project" value="InterPro"/>
</dbReference>
<keyword evidence="9" id="KW-0862">Zinc</keyword>
<dbReference type="OrthoDB" id="6416026at2759"/>
<evidence type="ECO:0000256" key="9">
    <source>
        <dbReference type="ARBA" id="ARBA00022833"/>
    </source>
</evidence>
<evidence type="ECO:0000256" key="7">
    <source>
        <dbReference type="ARBA" id="ARBA00022723"/>
    </source>
</evidence>
<accession>A0A443SU48</accession>
<feature type="active site" description="Proton donor/acceptor" evidence="13">
    <location>
        <position position="312"/>
    </location>
</feature>
<dbReference type="SMART" id="SM00631">
    <property type="entry name" value="Zn_pept"/>
    <property type="match status" value="1"/>
</dbReference>
<dbReference type="VEuPathDB" id="VectorBase:LDEU000991"/>
<keyword evidence="14" id="KW-0732">Signal</keyword>
<dbReference type="InterPro" id="IPR000834">
    <property type="entry name" value="Peptidase_M14"/>
</dbReference>
<evidence type="ECO:0000256" key="8">
    <source>
        <dbReference type="ARBA" id="ARBA00022801"/>
    </source>
</evidence>
<dbReference type="GO" id="GO:0006508">
    <property type="term" value="P:proteolysis"/>
    <property type="evidence" value="ECO:0007669"/>
    <property type="project" value="UniProtKB-KW"/>
</dbReference>
<comment type="function">
    <text evidence="12">Involved in the digestion of the blood meal.</text>
</comment>
<evidence type="ECO:0000256" key="11">
    <source>
        <dbReference type="ARBA" id="ARBA00023157"/>
    </source>
</evidence>
<evidence type="ECO:0000256" key="12">
    <source>
        <dbReference type="ARBA" id="ARBA00057299"/>
    </source>
</evidence>
<dbReference type="PRINTS" id="PR00765">
    <property type="entry name" value="CRBOXYPTASEA"/>
</dbReference>
<keyword evidence="11" id="KW-1015">Disulfide bond</keyword>
<evidence type="ECO:0000256" key="4">
    <source>
        <dbReference type="ARBA" id="ARBA00022525"/>
    </source>
</evidence>
<comment type="cofactor">
    <cofactor evidence="1">
        <name>Zn(2+)</name>
        <dbReference type="ChEBI" id="CHEBI:29105"/>
    </cofactor>
</comment>
<evidence type="ECO:0000256" key="6">
    <source>
        <dbReference type="ARBA" id="ARBA00022670"/>
    </source>
</evidence>
<dbReference type="GO" id="GO:0005615">
    <property type="term" value="C:extracellular space"/>
    <property type="evidence" value="ECO:0007669"/>
    <property type="project" value="TreeGrafter"/>
</dbReference>
<dbReference type="PANTHER" id="PTHR11705:SF91">
    <property type="entry name" value="FI01817P-RELATED"/>
    <property type="match status" value="1"/>
</dbReference>
<dbReference type="PROSITE" id="PS00132">
    <property type="entry name" value="CARBOXYPEPT_ZN_1"/>
    <property type="match status" value="1"/>
</dbReference>
<dbReference type="PANTHER" id="PTHR11705">
    <property type="entry name" value="PROTEASE FAMILY M14 CARBOXYPEPTIDASE A,B"/>
    <property type="match status" value="1"/>
</dbReference>
<evidence type="ECO:0000313" key="17">
    <source>
        <dbReference type="Proteomes" id="UP000288716"/>
    </source>
</evidence>
<dbReference type="Gene3D" id="3.40.630.10">
    <property type="entry name" value="Zn peptidases"/>
    <property type="match status" value="1"/>
</dbReference>
<dbReference type="InterPro" id="IPR057246">
    <property type="entry name" value="CARBOXYPEPT_ZN_1"/>
</dbReference>